<comment type="function">
    <text evidence="9">Involved in protein precursor import into chloroplasts. May be part of an intermediate translocation complex acting as a protein-conducting channel at the inner envelope.</text>
</comment>
<dbReference type="EMBL" id="MH678667">
    <property type="protein sequence ID" value="QBX88111.1"/>
    <property type="molecule type" value="Genomic_DNA"/>
</dbReference>
<dbReference type="PANTHER" id="PTHR33163:SF40">
    <property type="entry name" value="PROTEIN TIC 214"/>
    <property type="match status" value="1"/>
</dbReference>
<dbReference type="GeneID" id="40145061"/>
<keyword evidence="5 9" id="KW-0812">Transmembrane</keyword>
<feature type="transmembrane region" description="Helical" evidence="9">
    <location>
        <begin position="18"/>
        <end position="37"/>
    </location>
</feature>
<keyword evidence="9" id="KW-0813">Transport</keyword>
<accession>A0A4D6BMS1</accession>
<dbReference type="PANTHER" id="PTHR33163">
    <property type="entry name" value="PROTEIN TIC 214-RELATED"/>
    <property type="match status" value="1"/>
</dbReference>
<reference evidence="10" key="1">
    <citation type="journal article" date="2018" name="Mitochondrial DNA Part B Resour">
        <title>Complete plastome sequence of Hoya pottsii Traill and Hoya liangii Tsiang (Apocynaceae).</title>
        <authorList>
            <person name="Tan X.-H."/>
            <person name="Wang J.-H."/>
            <person name="Zhao K.-K."/>
            <person name="Zhu Z.-X."/>
            <person name="Wang H.-F."/>
        </authorList>
    </citation>
    <scope>NUCLEOTIDE SEQUENCE</scope>
</reference>
<dbReference type="GO" id="GO:0015031">
    <property type="term" value="P:protein transport"/>
    <property type="evidence" value="ECO:0007669"/>
    <property type="project" value="UniProtKB-KW"/>
</dbReference>
<dbReference type="Pfam" id="PF05758">
    <property type="entry name" value="Ycf1"/>
    <property type="match status" value="1"/>
</dbReference>
<proteinExistence type="inferred from homology"/>
<evidence type="ECO:0000313" key="10">
    <source>
        <dbReference type="EMBL" id="QBX88111.1"/>
    </source>
</evidence>
<feature type="transmembrane region" description="Helical" evidence="9">
    <location>
        <begin position="58"/>
        <end position="77"/>
    </location>
</feature>
<reference evidence="10" key="2">
    <citation type="submission" date="2018-07" db="EMBL/GenBank/DDBJ databases">
        <authorList>
            <person name="Tan X."/>
            <person name="Wang J."/>
            <person name="Zhao K."/>
            <person name="Zhu Z."/>
            <person name="Wang H."/>
        </authorList>
    </citation>
    <scope>NUCLEOTIDE SEQUENCE</scope>
</reference>
<keyword evidence="7 9" id="KW-1133">Transmembrane helix</keyword>
<evidence type="ECO:0000256" key="7">
    <source>
        <dbReference type="ARBA" id="ARBA00022989"/>
    </source>
</evidence>
<evidence type="ECO:0000256" key="4">
    <source>
        <dbReference type="ARBA" id="ARBA00016640"/>
    </source>
</evidence>
<keyword evidence="6 9" id="KW-0653">Protein transport</keyword>
<evidence type="ECO:0000256" key="9">
    <source>
        <dbReference type="RuleBase" id="RU364085"/>
    </source>
</evidence>
<comment type="subcellular location">
    <subcellularLocation>
        <location evidence="1">Plastid membrane</location>
        <topology evidence="1">Multi-pass membrane protein</topology>
    </subcellularLocation>
    <subcellularLocation>
        <location evidence="9">Plastid</location>
        <location evidence="9">Chloroplast inner membrane</location>
    </subcellularLocation>
</comment>
<dbReference type="GO" id="GO:0009706">
    <property type="term" value="C:chloroplast inner membrane"/>
    <property type="evidence" value="ECO:0007669"/>
    <property type="project" value="UniProtKB-SubCell"/>
</dbReference>
<dbReference type="InterPro" id="IPR008896">
    <property type="entry name" value="TIC214"/>
</dbReference>
<feature type="transmembrane region" description="Helical" evidence="9">
    <location>
        <begin position="89"/>
        <end position="106"/>
    </location>
</feature>
<evidence type="ECO:0000256" key="1">
    <source>
        <dbReference type="ARBA" id="ARBA00004446"/>
    </source>
</evidence>
<feature type="transmembrane region" description="Helical" evidence="9">
    <location>
        <begin position="127"/>
        <end position="147"/>
    </location>
</feature>
<evidence type="ECO:0000256" key="5">
    <source>
        <dbReference type="ARBA" id="ARBA00022692"/>
    </source>
</evidence>
<keyword evidence="9 10" id="KW-0934">Plastid</keyword>
<protein>
    <recommendedName>
        <fullName evidence="4 9">Protein TIC 214</fullName>
    </recommendedName>
    <alternativeName>
        <fullName evidence="8 9">Translocon at the inner envelope membrane of chloroplasts 214</fullName>
    </alternativeName>
</protein>
<name>A0A4D6BMS1_9GENT</name>
<comment type="similarity">
    <text evidence="2 9">Belongs to the TIC214 family.</text>
</comment>
<gene>
    <name evidence="10" type="primary">ycf1</name>
    <name evidence="9" type="synonym">TIC214</name>
</gene>
<evidence type="ECO:0000256" key="6">
    <source>
        <dbReference type="ARBA" id="ARBA00022927"/>
    </source>
</evidence>
<keyword evidence="9 10" id="KW-0150">Chloroplast</keyword>
<sequence length="171" mass="19479">MIFKSFPLGNLVSLCMKIINSVVVVGLYYGFLITFSIGPSYLPLLRVQVMEEGTKKKVSATTGFIMGQLVVFISIYYAPLHLALCRPHTITVLGLTYLLFPLFLKMKNNNHFFDYESTTIRNLMRNLSIQCVFLDNFIFQIFNFFILPSSGPMSPNRHSLGTIYANLPFEL</sequence>
<keyword evidence="9" id="KW-1001">Plastid inner membrane</keyword>
<dbReference type="AlphaFoldDB" id="A0A4D6BMS1"/>
<evidence type="ECO:0000256" key="8">
    <source>
        <dbReference type="ARBA" id="ARBA00029978"/>
    </source>
</evidence>
<geneLocation type="chloroplast" evidence="10"/>
<dbReference type="RefSeq" id="YP_009632662.1">
    <property type="nucleotide sequence ID" value="NC_042246.1"/>
</dbReference>
<organism evidence="10">
    <name type="scientific">Hoya pottsii</name>
    <dbReference type="NCBI Taxonomy" id="945170"/>
    <lineage>
        <taxon>Eukaryota</taxon>
        <taxon>Viridiplantae</taxon>
        <taxon>Streptophyta</taxon>
        <taxon>Embryophyta</taxon>
        <taxon>Tracheophyta</taxon>
        <taxon>Spermatophyta</taxon>
        <taxon>Magnoliopsida</taxon>
        <taxon>eudicotyledons</taxon>
        <taxon>Gunneridae</taxon>
        <taxon>Pentapetalae</taxon>
        <taxon>asterids</taxon>
        <taxon>lamiids</taxon>
        <taxon>Gentianales</taxon>
        <taxon>Apocynaceae</taxon>
        <taxon>Asclepiadoideae</taxon>
        <taxon>Marsdenieae</taxon>
        <taxon>Hoya</taxon>
    </lineage>
</organism>
<evidence type="ECO:0000256" key="2">
    <source>
        <dbReference type="ARBA" id="ARBA00009956"/>
    </source>
</evidence>
<comment type="subunit">
    <text evidence="3 9">Part of the Tic complex.</text>
</comment>
<keyword evidence="9" id="KW-0472">Membrane</keyword>
<evidence type="ECO:0000256" key="3">
    <source>
        <dbReference type="ARBA" id="ARBA00011510"/>
    </source>
</evidence>